<dbReference type="PANTHER" id="PTHR12599:SF0">
    <property type="entry name" value="PTERIN-4-ALPHA-CARBINOLAMINE DEHYDRATASE"/>
    <property type="match status" value="1"/>
</dbReference>
<dbReference type="GO" id="GO:0006729">
    <property type="term" value="P:tetrahydrobiopterin biosynthetic process"/>
    <property type="evidence" value="ECO:0007669"/>
    <property type="project" value="InterPro"/>
</dbReference>
<dbReference type="NCBIfam" id="NF002017">
    <property type="entry name" value="PRK00823.1-2"/>
    <property type="match status" value="1"/>
</dbReference>
<name>A0A7W9W670_ARMRO</name>
<dbReference type="HAMAP" id="MF_00434">
    <property type="entry name" value="Pterin_4_alpha"/>
    <property type="match status" value="1"/>
</dbReference>
<sequence length="95" mass="10157">MRTPKLTDAAVQAALALRAGWSLENGRISRTFTFPDFVAAMRFVNAVADAAEAADHHPDIDIRYNKVTLALTTHDSGGLTEKDFALAAQADTIAA</sequence>
<evidence type="ECO:0000256" key="4">
    <source>
        <dbReference type="HAMAP-Rule" id="MF_00434"/>
    </source>
</evidence>
<evidence type="ECO:0000256" key="2">
    <source>
        <dbReference type="ARBA" id="ARBA00006472"/>
    </source>
</evidence>
<dbReference type="SUPFAM" id="SSF55248">
    <property type="entry name" value="PCD-like"/>
    <property type="match status" value="1"/>
</dbReference>
<dbReference type="PANTHER" id="PTHR12599">
    <property type="entry name" value="PTERIN-4-ALPHA-CARBINOLAMINE DEHYDRATASE"/>
    <property type="match status" value="1"/>
</dbReference>
<comment type="similarity">
    <text evidence="2 4">Belongs to the pterin-4-alpha-carbinolamine dehydratase family.</text>
</comment>
<dbReference type="AlphaFoldDB" id="A0A7W9W670"/>
<proteinExistence type="inferred from homology"/>
<dbReference type="CDD" id="cd00488">
    <property type="entry name" value="PCD_DCoH"/>
    <property type="match status" value="1"/>
</dbReference>
<evidence type="ECO:0000256" key="3">
    <source>
        <dbReference type="ARBA" id="ARBA00023239"/>
    </source>
</evidence>
<evidence type="ECO:0000313" key="6">
    <source>
        <dbReference type="Proteomes" id="UP000520814"/>
    </source>
</evidence>
<reference evidence="5 6" key="1">
    <citation type="submission" date="2020-08" db="EMBL/GenBank/DDBJ databases">
        <title>Genomic Encyclopedia of Type Strains, Phase IV (KMG-IV): sequencing the most valuable type-strain genomes for metagenomic binning, comparative biology and taxonomic classification.</title>
        <authorList>
            <person name="Goeker M."/>
        </authorList>
    </citation>
    <scope>NUCLEOTIDE SEQUENCE [LARGE SCALE GENOMIC DNA]</scope>
    <source>
        <strain evidence="5 6">DSM 23562</strain>
    </source>
</reference>
<keyword evidence="3 4" id="KW-0456">Lyase</keyword>
<evidence type="ECO:0000256" key="1">
    <source>
        <dbReference type="ARBA" id="ARBA00001554"/>
    </source>
</evidence>
<protein>
    <recommendedName>
        <fullName evidence="4">Putative pterin-4-alpha-carbinolamine dehydratase</fullName>
        <shortName evidence="4">PHS</shortName>
        <ecNumber evidence="4">4.2.1.96</ecNumber>
    </recommendedName>
    <alternativeName>
        <fullName evidence="4">4-alpha-hydroxy-tetrahydropterin dehydratase</fullName>
    </alternativeName>
    <alternativeName>
        <fullName evidence="4">Pterin carbinolamine dehydratase</fullName>
        <shortName evidence="4">PCD</shortName>
    </alternativeName>
</protein>
<keyword evidence="6" id="KW-1185">Reference proteome</keyword>
<dbReference type="Proteomes" id="UP000520814">
    <property type="component" value="Unassembled WGS sequence"/>
</dbReference>
<gene>
    <name evidence="5" type="ORF">HNQ39_002089</name>
</gene>
<dbReference type="EC" id="4.2.1.96" evidence="4"/>
<dbReference type="EMBL" id="JACHGW010000002">
    <property type="protein sequence ID" value="MBB6050298.1"/>
    <property type="molecule type" value="Genomic_DNA"/>
</dbReference>
<dbReference type="GO" id="GO:0008124">
    <property type="term" value="F:4-alpha-hydroxytetrahydrobiopterin dehydratase activity"/>
    <property type="evidence" value="ECO:0007669"/>
    <property type="project" value="UniProtKB-UniRule"/>
</dbReference>
<comment type="catalytic activity">
    <reaction evidence="1 4">
        <text>(4aS,6R)-4a-hydroxy-L-erythro-5,6,7,8-tetrahydrobiopterin = (6R)-L-erythro-6,7-dihydrobiopterin + H2O</text>
        <dbReference type="Rhea" id="RHEA:11920"/>
        <dbReference type="ChEBI" id="CHEBI:15377"/>
        <dbReference type="ChEBI" id="CHEBI:15642"/>
        <dbReference type="ChEBI" id="CHEBI:43120"/>
        <dbReference type="EC" id="4.2.1.96"/>
    </reaction>
</comment>
<dbReference type="InterPro" id="IPR036428">
    <property type="entry name" value="PCD_sf"/>
</dbReference>
<dbReference type="InterPro" id="IPR001533">
    <property type="entry name" value="Pterin_deHydtase"/>
</dbReference>
<dbReference type="Pfam" id="PF01329">
    <property type="entry name" value="Pterin_4a"/>
    <property type="match status" value="1"/>
</dbReference>
<evidence type="ECO:0000313" key="5">
    <source>
        <dbReference type="EMBL" id="MBB6050298.1"/>
    </source>
</evidence>
<accession>A0A7W9W670</accession>
<organism evidence="5 6">
    <name type="scientific">Armatimonas rosea</name>
    <dbReference type="NCBI Taxonomy" id="685828"/>
    <lineage>
        <taxon>Bacteria</taxon>
        <taxon>Bacillati</taxon>
        <taxon>Armatimonadota</taxon>
        <taxon>Armatimonadia</taxon>
        <taxon>Armatimonadales</taxon>
        <taxon>Armatimonadaceae</taxon>
        <taxon>Armatimonas</taxon>
    </lineage>
</organism>
<comment type="caution">
    <text evidence="5">The sequence shown here is derived from an EMBL/GenBank/DDBJ whole genome shotgun (WGS) entry which is preliminary data.</text>
</comment>
<dbReference type="Gene3D" id="3.30.1360.20">
    <property type="entry name" value="Transcriptional coactivator/pterin dehydratase"/>
    <property type="match status" value="1"/>
</dbReference>
<dbReference type="RefSeq" id="WP_184194989.1">
    <property type="nucleotide sequence ID" value="NZ_JACHGW010000002.1"/>
</dbReference>